<evidence type="ECO:0000256" key="4">
    <source>
        <dbReference type="ARBA" id="ARBA00023306"/>
    </source>
</evidence>
<evidence type="ECO:0000256" key="3">
    <source>
        <dbReference type="ARBA" id="ARBA00022829"/>
    </source>
</evidence>
<protein>
    <recommendedName>
        <fullName evidence="6">SMC-Scp complex subunit ScpB</fullName>
    </recommendedName>
</protein>
<dbReference type="PANTHER" id="PTHR34298">
    <property type="entry name" value="SEGREGATION AND CONDENSATION PROTEIN B"/>
    <property type="match status" value="1"/>
</dbReference>
<keyword evidence="3" id="KW-0159">Chromosome partition</keyword>
<evidence type="ECO:0000313" key="5">
    <source>
        <dbReference type="EMBL" id="SUZ55694.1"/>
    </source>
</evidence>
<dbReference type="InterPro" id="IPR036390">
    <property type="entry name" value="WH_DNA-bd_sf"/>
</dbReference>
<keyword evidence="4" id="KW-0131">Cell cycle</keyword>
<dbReference type="NCBIfam" id="TIGR00281">
    <property type="entry name" value="SMC-Scp complex subunit ScpB"/>
    <property type="match status" value="1"/>
</dbReference>
<dbReference type="InterPro" id="IPR036388">
    <property type="entry name" value="WH-like_DNA-bd_sf"/>
</dbReference>
<dbReference type="InterPro" id="IPR005234">
    <property type="entry name" value="ScpB_csome_segregation"/>
</dbReference>
<evidence type="ECO:0008006" key="6">
    <source>
        <dbReference type="Google" id="ProtNLM"/>
    </source>
</evidence>
<dbReference type="PIRSF" id="PIRSF019345">
    <property type="entry name" value="ScpB"/>
    <property type="match status" value="1"/>
</dbReference>
<keyword evidence="1" id="KW-0963">Cytoplasm</keyword>
<dbReference type="Pfam" id="PF04079">
    <property type="entry name" value="SMC_ScpB"/>
    <property type="match status" value="1"/>
</dbReference>
<reference evidence="5" key="1">
    <citation type="submission" date="2018-05" db="EMBL/GenBank/DDBJ databases">
        <authorList>
            <person name="Lanie J.A."/>
            <person name="Ng W.-L."/>
            <person name="Kazmierczak K.M."/>
            <person name="Andrzejewski T.M."/>
            <person name="Davidsen T.M."/>
            <person name="Wayne K.J."/>
            <person name="Tettelin H."/>
            <person name="Glass J.I."/>
            <person name="Rusch D."/>
            <person name="Podicherti R."/>
            <person name="Tsui H.-C.T."/>
            <person name="Winkler M.E."/>
        </authorList>
    </citation>
    <scope>NUCLEOTIDE SEQUENCE</scope>
</reference>
<dbReference type="AlphaFoldDB" id="A0A381NNJ2"/>
<accession>A0A381NNJ2</accession>
<dbReference type="SUPFAM" id="SSF46785">
    <property type="entry name" value="Winged helix' DNA-binding domain"/>
    <property type="match status" value="2"/>
</dbReference>
<evidence type="ECO:0000256" key="2">
    <source>
        <dbReference type="ARBA" id="ARBA00022618"/>
    </source>
</evidence>
<name>A0A381NNJ2_9ZZZZ</name>
<proteinExistence type="predicted"/>
<dbReference type="Gene3D" id="1.10.10.10">
    <property type="entry name" value="Winged helix-like DNA-binding domain superfamily/Winged helix DNA-binding domain"/>
    <property type="match status" value="2"/>
</dbReference>
<dbReference type="GO" id="GO:0051301">
    <property type="term" value="P:cell division"/>
    <property type="evidence" value="ECO:0007669"/>
    <property type="project" value="UniProtKB-KW"/>
</dbReference>
<dbReference type="PANTHER" id="PTHR34298:SF2">
    <property type="entry name" value="SEGREGATION AND CONDENSATION PROTEIN B"/>
    <property type="match status" value="1"/>
</dbReference>
<keyword evidence="2" id="KW-0132">Cell division</keyword>
<dbReference type="GO" id="GO:0051304">
    <property type="term" value="P:chromosome separation"/>
    <property type="evidence" value="ECO:0007669"/>
    <property type="project" value="InterPro"/>
</dbReference>
<sequence>MIIESLLFVLSQPLKQSDLKKVFDNGNTPSLDDIVEKLNQKYTDHAFQISKIGGGYMLVSKRDFEPFISKILSGKKLILSNAGLEVLAIIAYKQPINRLEIESIRGVDCKGVIKNLLIKKLIKIKGRDNSPGRALLYCTTEEYLKHFGLENLSDMPKHNEISEIVDSQKDKISSEII</sequence>
<gene>
    <name evidence="5" type="ORF">METZ01_LOCUS8548</name>
</gene>
<evidence type="ECO:0000256" key="1">
    <source>
        <dbReference type="ARBA" id="ARBA00022490"/>
    </source>
</evidence>
<dbReference type="EMBL" id="UINC01000455">
    <property type="protein sequence ID" value="SUZ55694.1"/>
    <property type="molecule type" value="Genomic_DNA"/>
</dbReference>
<organism evidence="5">
    <name type="scientific">marine metagenome</name>
    <dbReference type="NCBI Taxonomy" id="408172"/>
    <lineage>
        <taxon>unclassified sequences</taxon>
        <taxon>metagenomes</taxon>
        <taxon>ecological metagenomes</taxon>
    </lineage>
</organism>